<dbReference type="RefSeq" id="WP_143014857.1">
    <property type="nucleotide sequence ID" value="NZ_FNAD01000006.1"/>
</dbReference>
<dbReference type="Pfam" id="PF13569">
    <property type="entry name" value="DUF4132"/>
    <property type="match status" value="1"/>
</dbReference>
<feature type="domain" description="DUF4132" evidence="1">
    <location>
        <begin position="815"/>
        <end position="983"/>
    </location>
</feature>
<dbReference type="STRING" id="58114.SAMN05216270_10682"/>
<accession>A0A1G6WK09</accession>
<proteinExistence type="predicted"/>
<organism evidence="2 3">
    <name type="scientific">Glycomyces harbinensis</name>
    <dbReference type="NCBI Taxonomy" id="58114"/>
    <lineage>
        <taxon>Bacteria</taxon>
        <taxon>Bacillati</taxon>
        <taxon>Actinomycetota</taxon>
        <taxon>Actinomycetes</taxon>
        <taxon>Glycomycetales</taxon>
        <taxon>Glycomycetaceae</taxon>
        <taxon>Glycomyces</taxon>
    </lineage>
</organism>
<dbReference type="EMBL" id="FNAD01000006">
    <property type="protein sequence ID" value="SDD66168.1"/>
    <property type="molecule type" value="Genomic_DNA"/>
</dbReference>
<reference evidence="3" key="1">
    <citation type="submission" date="2016-10" db="EMBL/GenBank/DDBJ databases">
        <authorList>
            <person name="Varghese N."/>
            <person name="Submissions S."/>
        </authorList>
    </citation>
    <scope>NUCLEOTIDE SEQUENCE [LARGE SCALE GENOMIC DNA]</scope>
    <source>
        <strain evidence="3">CGMCC 4.3516</strain>
    </source>
</reference>
<dbReference type="OrthoDB" id="4554725at2"/>
<keyword evidence="3" id="KW-1185">Reference proteome</keyword>
<dbReference type="Proteomes" id="UP000198949">
    <property type="component" value="Unassembled WGS sequence"/>
</dbReference>
<evidence type="ECO:0000259" key="1">
    <source>
        <dbReference type="Pfam" id="PF13569"/>
    </source>
</evidence>
<evidence type="ECO:0000313" key="3">
    <source>
        <dbReference type="Proteomes" id="UP000198949"/>
    </source>
</evidence>
<evidence type="ECO:0000313" key="2">
    <source>
        <dbReference type="EMBL" id="SDD66168.1"/>
    </source>
</evidence>
<dbReference type="AlphaFoldDB" id="A0A1G6WK09"/>
<gene>
    <name evidence="2" type="ORF">SAMN05216270_10682</name>
</gene>
<protein>
    <recommendedName>
        <fullName evidence="1">DUF4132 domain-containing protein</fullName>
    </recommendedName>
</protein>
<dbReference type="InterPro" id="IPR025406">
    <property type="entry name" value="DUF4132"/>
</dbReference>
<name>A0A1G6WK09_9ACTN</name>
<sequence length="1088" mass="117595">MTEHVVPQEDRFDPPPEWRQLALPRRGDGFRHAYRIGVFEDLATLTERHQDVVDEVLSHELTDPALAERAREHLGGRPDPAGAAVAAIILRGAEHGISDSPAGIGKDRLVLSHAAIRESLDSWVAEHGPAFAVAAAIEDLAATSTTHRQKGHFLRPVVPMYFRNKINVWAPGDGPLAAVRALVAAADDAEHARICARAAEHRDTPLKRLAASLLVPDRADWAAEVLTEGVLPRESTLVERLTWSLVSTPAHLKLIGRKAFEPYYVSREAVAEAIAGLGRAALPVIEKSLQYKLIAGPARGELYNGLAVFPADEAMSLLLDRGAEPRAAAAAAEAASRFPARAARLTAARLPTATPLERARLAALVAASPACLTAPGLTGAERDALAALTADTGLPEAEPERLPAILVSPSWNERRKTKAPGAIEGLTAPDPVIVGRPGEHERALALEPNVIEWDDEFWGDDDHFAGYRDGLNLGDSGLAQLARKGPAIADDVAEAVRRAPWHGRALTPIRSAAAAEIAAHWLVRIKNGRSAALDWFDRHGPHAATLLVPHAFGPKAYQRTTARAGLRLVAWRHGTGAVLRAVEPHGPEAVAAVDAVLDPDLTQPLLSAPNARPWADPDHLPPVLLKDRSAVLGRRAVINLFDVLSQWAPRVPYPGVALAAAGLDRESLARFSLALAEMWISAGTPDGDLWAVEQLALFGGADAARLIEEHAPRWHARHPEWTDIALETLTALPAEDAFDPLHRLSRTAKQPKVREAAARRCAIVAERLGDAPEALADRRAPRLGLDEALTLDFGPRSFRVDVDDRLNLSVTDASGKTRAKPPKPGVRDDPALAAASQARFRGLAKDLAAEITVQSGRLEDAMHTGRVWEPAEFAGLAAHPVIGSLARRLLWLGETDTDPRCFRLAEDGSLADADDKPFELGPDARVRLAHPALLGPDLARWTEVFADYEVLQPFDQLARPAMVLTPEEAESGVLHRFTGRTAVFGAMREVMTWKFLYWGGKQQSVTHRRGTHLFDRELPGGARLMAEIDPSPDLAEPDPQGRHRVLAIWFSTTKNRRSDVPTLRGDAVDPVTVSEILAGLSRATGLLT</sequence>